<sequence>MDAWDREAKAEAEATAAAESLQMIYRSSRQSAYESGGNLAQSSFEDEQHSVVNMMTTGGGEGAFLSVQDLIQAAIQANGLHASASLREIYAFCENKTLLYKRSARSRLLSENKHYKSQIRHALYKAGRFVRNADNPDLWEVEKKWRGQRVKQHQPVAATEKEDNPTTATSLGLGQRKTRAERRGQRQAYPQSKPSGVIDIPVSTTPNPAVVAQTPEGSEMQSSSTRVNATSLNESAANVSRVATPQPIQYPPL</sequence>
<gene>
    <name evidence="2" type="ORF">A3770_12p67260</name>
</gene>
<keyword evidence="3" id="KW-1185">Reference proteome</keyword>
<dbReference type="OrthoDB" id="5954824at2759"/>
<dbReference type="EMBL" id="CP031045">
    <property type="protein sequence ID" value="QDZ24208.1"/>
    <property type="molecule type" value="Genomic_DNA"/>
</dbReference>
<dbReference type="Gene3D" id="1.10.10.10">
    <property type="entry name" value="Winged helix-like DNA-binding domain superfamily/Winged helix DNA-binding domain"/>
    <property type="match status" value="1"/>
</dbReference>
<name>A0A5B8MTU6_9CHLO</name>
<dbReference type="AlphaFoldDB" id="A0A5B8MTU6"/>
<protein>
    <submittedName>
        <fullName evidence="2">Uncharacterized protein</fullName>
    </submittedName>
</protein>
<evidence type="ECO:0000256" key="1">
    <source>
        <dbReference type="SAM" id="MobiDB-lite"/>
    </source>
</evidence>
<evidence type="ECO:0000313" key="3">
    <source>
        <dbReference type="Proteomes" id="UP000316726"/>
    </source>
</evidence>
<dbReference type="Proteomes" id="UP000316726">
    <property type="component" value="Chromosome 12"/>
</dbReference>
<feature type="compositionally biased region" description="Polar residues" evidence="1">
    <location>
        <begin position="215"/>
        <end position="247"/>
    </location>
</feature>
<organism evidence="2 3">
    <name type="scientific">Chloropicon primus</name>
    <dbReference type="NCBI Taxonomy" id="1764295"/>
    <lineage>
        <taxon>Eukaryota</taxon>
        <taxon>Viridiplantae</taxon>
        <taxon>Chlorophyta</taxon>
        <taxon>Chloropicophyceae</taxon>
        <taxon>Chloropicales</taxon>
        <taxon>Chloropicaceae</taxon>
        <taxon>Chloropicon</taxon>
    </lineage>
</organism>
<proteinExistence type="predicted"/>
<dbReference type="STRING" id="1764295.A0A5B8MTU6"/>
<feature type="region of interest" description="Disordered" evidence="1">
    <location>
        <begin position="149"/>
        <end position="253"/>
    </location>
</feature>
<dbReference type="InterPro" id="IPR036388">
    <property type="entry name" value="WH-like_DNA-bd_sf"/>
</dbReference>
<accession>A0A5B8MTU6</accession>
<reference evidence="2 3" key="1">
    <citation type="submission" date="2018-07" db="EMBL/GenBank/DDBJ databases">
        <title>The complete nuclear genome of the prasinophyte Chloropicon primus (CCMP1205).</title>
        <authorList>
            <person name="Pombert J.-F."/>
            <person name="Otis C."/>
            <person name="Turmel M."/>
            <person name="Lemieux C."/>
        </authorList>
    </citation>
    <scope>NUCLEOTIDE SEQUENCE [LARGE SCALE GENOMIC DNA]</scope>
    <source>
        <strain evidence="2 3">CCMP1205</strain>
    </source>
</reference>
<evidence type="ECO:0000313" key="2">
    <source>
        <dbReference type="EMBL" id="QDZ24208.1"/>
    </source>
</evidence>